<dbReference type="Gene3D" id="2.40.30.310">
    <property type="match status" value="1"/>
</dbReference>
<evidence type="ECO:0000259" key="2">
    <source>
        <dbReference type="Pfam" id="PF17952"/>
    </source>
</evidence>
<protein>
    <submittedName>
        <fullName evidence="3">CRISPR-associated endoribonuclease Cas6</fullName>
    </submittedName>
</protein>
<dbReference type="Gene3D" id="3.30.70.1900">
    <property type="match status" value="1"/>
</dbReference>
<dbReference type="InterPro" id="IPR041165">
    <property type="entry name" value="Cas6_N_arch"/>
</dbReference>
<evidence type="ECO:0000313" key="3">
    <source>
        <dbReference type="EMBL" id="ARM74601.1"/>
    </source>
</evidence>
<proteinExistence type="predicted"/>
<dbReference type="EMBL" id="CP020477">
    <property type="protein sequence ID" value="ARM74601.1"/>
    <property type="molecule type" value="Genomic_DNA"/>
</dbReference>
<gene>
    <name evidence="3" type="ORF">B6F84_00195</name>
</gene>
<reference evidence="3 4" key="1">
    <citation type="submission" date="2017-03" db="EMBL/GenBank/DDBJ databases">
        <title>Sulfur activation and transportation mechanism of thermophilic Archaea Acidianus manzaensis YN-25.</title>
        <authorList>
            <person name="Ma Y."/>
            <person name="Yang Y."/>
            <person name="Xia J."/>
        </authorList>
    </citation>
    <scope>NUCLEOTIDE SEQUENCE [LARGE SCALE GENOMIC DNA]</scope>
    <source>
        <strain evidence="3 4">YN-25</strain>
    </source>
</reference>
<dbReference type="KEGG" id="aman:B6F84_00195"/>
<organism evidence="3 4">
    <name type="scientific">Acidianus manzaensis</name>
    <dbReference type="NCBI Taxonomy" id="282676"/>
    <lineage>
        <taxon>Archaea</taxon>
        <taxon>Thermoproteota</taxon>
        <taxon>Thermoprotei</taxon>
        <taxon>Sulfolobales</taxon>
        <taxon>Sulfolobaceae</taxon>
        <taxon>Acidianus</taxon>
    </lineage>
</organism>
<dbReference type="AlphaFoldDB" id="A0A1W6JWE8"/>
<dbReference type="InterPro" id="IPR019267">
    <property type="entry name" value="CRISPR-assoc_Cas6_C"/>
</dbReference>
<accession>A0A1W6JWE8</accession>
<dbReference type="Pfam" id="PF17952">
    <property type="entry name" value="Cas6_N"/>
    <property type="match status" value="1"/>
</dbReference>
<name>A0A1W6JWE8_9CREN</name>
<feature type="domain" description="CRISPR-associated protein Cas6 C-terminal" evidence="1">
    <location>
        <begin position="142"/>
        <end position="282"/>
    </location>
</feature>
<sequence length="285" mass="31966">MPSLLCSMRIVKFTINMTPLQDLILPAPSSRILKTLILQGYIFPSLKDLVKSKDKNKPLFISMVGTQGKRLFSKGEILKISKGQMASSSISFPFYEKSIDEIKEDTYDTPFGKIVITVDRIDLLDLSSIKTEKYLEKNIKIKFLTPPLLTSKVLLPPSLKEKYKSVRSGYSILPSIGLISSYAYKTYLSALGKNENPELDTRQFKIGVLTNALSEVFGFSLEPITIIIGRDDKGNLRKTRGPMGWIEFDIKSKKLKKRIIKYLLVSSFLGLGKSRGIGLGEIEIS</sequence>
<keyword evidence="4" id="KW-1185">Reference proteome</keyword>
<dbReference type="Proteomes" id="UP000193404">
    <property type="component" value="Chromosome"/>
</dbReference>
<feature type="domain" description="Cas6 N-terminal" evidence="2">
    <location>
        <begin position="11"/>
        <end position="118"/>
    </location>
</feature>
<evidence type="ECO:0000259" key="1">
    <source>
        <dbReference type="Pfam" id="PF10040"/>
    </source>
</evidence>
<evidence type="ECO:0000313" key="4">
    <source>
        <dbReference type="Proteomes" id="UP000193404"/>
    </source>
</evidence>
<dbReference type="Pfam" id="PF10040">
    <property type="entry name" value="CRISPR_Cas6"/>
    <property type="match status" value="1"/>
</dbReference>